<organism evidence="3 4">
    <name type="scientific">Multifurca ochricompacta</name>
    <dbReference type="NCBI Taxonomy" id="376703"/>
    <lineage>
        <taxon>Eukaryota</taxon>
        <taxon>Fungi</taxon>
        <taxon>Dikarya</taxon>
        <taxon>Basidiomycota</taxon>
        <taxon>Agaricomycotina</taxon>
        <taxon>Agaricomycetes</taxon>
        <taxon>Russulales</taxon>
        <taxon>Russulaceae</taxon>
        <taxon>Multifurca</taxon>
    </lineage>
</organism>
<keyword evidence="2" id="KW-0732">Signal</keyword>
<evidence type="ECO:0000256" key="2">
    <source>
        <dbReference type="SAM" id="SignalP"/>
    </source>
</evidence>
<protein>
    <submittedName>
        <fullName evidence="3">Uncharacterized protein</fullName>
    </submittedName>
</protein>
<evidence type="ECO:0000313" key="3">
    <source>
        <dbReference type="EMBL" id="KAI0300674.1"/>
    </source>
</evidence>
<keyword evidence="4" id="KW-1185">Reference proteome</keyword>
<comment type="caution">
    <text evidence="3">The sequence shown here is derived from an EMBL/GenBank/DDBJ whole genome shotgun (WGS) entry which is preliminary data.</text>
</comment>
<feature type="compositionally biased region" description="Basic and acidic residues" evidence="1">
    <location>
        <begin position="258"/>
        <end position="269"/>
    </location>
</feature>
<dbReference type="Proteomes" id="UP001203297">
    <property type="component" value="Unassembled WGS sequence"/>
</dbReference>
<proteinExistence type="predicted"/>
<feature type="signal peptide" evidence="2">
    <location>
        <begin position="1"/>
        <end position="21"/>
    </location>
</feature>
<dbReference type="EMBL" id="WTXG01000017">
    <property type="protein sequence ID" value="KAI0300674.1"/>
    <property type="molecule type" value="Genomic_DNA"/>
</dbReference>
<accession>A0AAD4QNI0</accession>
<sequence length="411" mass="42292">MHSFRLLSLIMLHHFVQHVGADTSLFIPGFDPQPLSVGNLGTDGQGRTTWEIIPGSLTNTLEDTGFVGTATLVEGPNDAHLTYNNPQLSLTVDIECGISNGLATCTSNEGAQATPFTTEPAIPIVVQGGGPVSGASASASLPLSSSTLATTPPASSASSGFLASSVISKTSAPSASASSTSPNSASSIWKIGQIYLALLYATGVAMATSSKIPWDRLKADTLRAICRDFGANPGKRKREGMLEFLRAVETTGLDDALKLNIEDKDDGSPRRPSAKRARPAEEQPPVVAPAELSPEIAGRPKRKAAPAPATDVPVKSRSKKAKTDAVAPTSKGKKGTEKKGGSGDEEAKEQQETDEVDALADELAENGATVAAGQGVTEAPDEAEPNADAAAAAATVVIETSKVETVISQAA</sequence>
<evidence type="ECO:0000256" key="1">
    <source>
        <dbReference type="SAM" id="MobiDB-lite"/>
    </source>
</evidence>
<dbReference type="AlphaFoldDB" id="A0AAD4QNI0"/>
<gene>
    <name evidence="3" type="ORF">B0F90DRAFT_1917640</name>
</gene>
<feature type="compositionally biased region" description="Acidic residues" evidence="1">
    <location>
        <begin position="343"/>
        <end position="364"/>
    </location>
</feature>
<reference evidence="3" key="1">
    <citation type="journal article" date="2022" name="New Phytol.">
        <title>Evolutionary transition to the ectomycorrhizal habit in the genomes of a hyperdiverse lineage of mushroom-forming fungi.</title>
        <authorList>
            <person name="Looney B."/>
            <person name="Miyauchi S."/>
            <person name="Morin E."/>
            <person name="Drula E."/>
            <person name="Courty P.E."/>
            <person name="Kohler A."/>
            <person name="Kuo A."/>
            <person name="LaButti K."/>
            <person name="Pangilinan J."/>
            <person name="Lipzen A."/>
            <person name="Riley R."/>
            <person name="Andreopoulos W."/>
            <person name="He G."/>
            <person name="Johnson J."/>
            <person name="Nolan M."/>
            <person name="Tritt A."/>
            <person name="Barry K.W."/>
            <person name="Grigoriev I.V."/>
            <person name="Nagy L.G."/>
            <person name="Hibbett D."/>
            <person name="Henrissat B."/>
            <person name="Matheny P.B."/>
            <person name="Labbe J."/>
            <person name="Martin F.M."/>
        </authorList>
    </citation>
    <scope>NUCLEOTIDE SEQUENCE</scope>
    <source>
        <strain evidence="3">BPL690</strain>
    </source>
</reference>
<evidence type="ECO:0000313" key="4">
    <source>
        <dbReference type="Proteomes" id="UP001203297"/>
    </source>
</evidence>
<feature type="chain" id="PRO_5042182951" evidence="2">
    <location>
        <begin position="22"/>
        <end position="411"/>
    </location>
</feature>
<name>A0AAD4QNI0_9AGAM</name>
<feature type="region of interest" description="Disordered" evidence="1">
    <location>
        <begin position="258"/>
        <end position="390"/>
    </location>
</feature>